<feature type="signal peptide" evidence="6">
    <location>
        <begin position="1"/>
        <end position="24"/>
    </location>
</feature>
<evidence type="ECO:0000256" key="6">
    <source>
        <dbReference type="SAM" id="SignalP"/>
    </source>
</evidence>
<dbReference type="PANTHER" id="PTHR42693:SF33">
    <property type="entry name" value="ARYLSULFATASE"/>
    <property type="match status" value="1"/>
</dbReference>
<feature type="chain" id="PRO_5020798729" evidence="6">
    <location>
        <begin position="25"/>
        <end position="586"/>
    </location>
</feature>
<proteinExistence type="inferred from homology"/>
<evidence type="ECO:0000313" key="8">
    <source>
        <dbReference type="EMBL" id="TCO70999.1"/>
    </source>
</evidence>
<keyword evidence="2" id="KW-0479">Metal-binding</keyword>
<dbReference type="OrthoDB" id="974590at2"/>
<protein>
    <submittedName>
        <fullName evidence="8">Arylsulfatase/uncharacterized sulfatase</fullName>
    </submittedName>
</protein>
<gene>
    <name evidence="8" type="ORF">EV688_12412</name>
</gene>
<keyword evidence="5" id="KW-0812">Transmembrane</keyword>
<dbReference type="RefSeq" id="WP_117319613.1">
    <property type="nucleotide sequence ID" value="NZ_QQSW01000031.1"/>
</dbReference>
<dbReference type="InterPro" id="IPR050738">
    <property type="entry name" value="Sulfatase"/>
</dbReference>
<keyword evidence="4" id="KW-0106">Calcium</keyword>
<dbReference type="InterPro" id="IPR000917">
    <property type="entry name" value="Sulfatase_N"/>
</dbReference>
<evidence type="ECO:0000256" key="3">
    <source>
        <dbReference type="ARBA" id="ARBA00022801"/>
    </source>
</evidence>
<evidence type="ECO:0000256" key="5">
    <source>
        <dbReference type="SAM" id="Phobius"/>
    </source>
</evidence>
<organism evidence="8 9">
    <name type="scientific">Chromatocurvus halotolerans</name>
    <dbReference type="NCBI Taxonomy" id="1132028"/>
    <lineage>
        <taxon>Bacteria</taxon>
        <taxon>Pseudomonadati</taxon>
        <taxon>Pseudomonadota</taxon>
        <taxon>Gammaproteobacteria</taxon>
        <taxon>Cellvibrionales</taxon>
        <taxon>Halieaceae</taxon>
        <taxon>Chromatocurvus</taxon>
    </lineage>
</organism>
<keyword evidence="6" id="KW-0732">Signal</keyword>
<evidence type="ECO:0000259" key="7">
    <source>
        <dbReference type="Pfam" id="PF00884"/>
    </source>
</evidence>
<comment type="caution">
    <text evidence="8">The sequence shown here is derived from an EMBL/GenBank/DDBJ whole genome shotgun (WGS) entry which is preliminary data.</text>
</comment>
<dbReference type="Gene3D" id="3.40.720.10">
    <property type="entry name" value="Alkaline Phosphatase, subunit A"/>
    <property type="match status" value="1"/>
</dbReference>
<name>A0A4R2KK43_9GAMM</name>
<dbReference type="AlphaFoldDB" id="A0A4R2KK43"/>
<feature type="transmembrane region" description="Helical" evidence="5">
    <location>
        <begin position="560"/>
        <end position="578"/>
    </location>
</feature>
<dbReference type="Pfam" id="PF00884">
    <property type="entry name" value="Sulfatase"/>
    <property type="match status" value="1"/>
</dbReference>
<dbReference type="GO" id="GO:0046872">
    <property type="term" value="F:metal ion binding"/>
    <property type="evidence" value="ECO:0007669"/>
    <property type="project" value="UniProtKB-KW"/>
</dbReference>
<keyword evidence="5" id="KW-1133">Transmembrane helix</keyword>
<keyword evidence="3" id="KW-0378">Hydrolase</keyword>
<dbReference type="Proteomes" id="UP000294980">
    <property type="component" value="Unassembled WGS sequence"/>
</dbReference>
<dbReference type="CDD" id="cd16025">
    <property type="entry name" value="PAS_like"/>
    <property type="match status" value="1"/>
</dbReference>
<dbReference type="InterPro" id="IPR024607">
    <property type="entry name" value="Sulfatase_CS"/>
</dbReference>
<evidence type="ECO:0000256" key="1">
    <source>
        <dbReference type="ARBA" id="ARBA00008779"/>
    </source>
</evidence>
<dbReference type="PROSITE" id="PS00523">
    <property type="entry name" value="SULFATASE_1"/>
    <property type="match status" value="1"/>
</dbReference>
<accession>A0A4R2KK43</accession>
<sequence>MKRRCLQVLWILIGNILVFTQGTAQEEQPPNIVLILADDVALMDFGAYGGEASTPSIDALAADGLMFTQHHATPMCAPSRAMLLTGMDNHLTGMATIPEVLPPEHKGRPGYAMYLEDGVKTLADYLRQRGYRTLMTGKWHLGHGPGQLPDSHGFDRSFVLDASGADNWEQRPYIPFYSEAPWFEDGEPASLPDSFYSSEFLVDRMIDYLEEGSGNGTPFFSYLAFQAIHIPVQAPREFSDRYRGTYDAGWESIRHARWERAKTIGLIPHSAALAPMHPLLDPWSSLGDEQALYRRRMEVNAGMLEAMDYHIGRFVEHLKASGRFDNTLFIVTSDNGPEAANPTDSALMRAWLQLVGYDLETLDTLGEKGSYSFIGPAWASAAASPSDLFKFYSGQGGLRVPLILRGPGIPRGELRDAFSVLSDVVPTVLEIVDNDSSDDIYRNLTGRSMLPVIRGDSDRVYPPDAAVGIETAGNAALFRGDYKLVRNLAPFGDGEWKLHDRVNDPGETRDLKAQEPEVFAAMRADYERYAARNGVLEMPEGYQALEQVMANSLPLLARNYWWVLALPVAVLLVLLLFLSMRARSRT</sequence>
<dbReference type="InterPro" id="IPR017850">
    <property type="entry name" value="Alkaline_phosphatase_core_sf"/>
</dbReference>
<dbReference type="SUPFAM" id="SSF53649">
    <property type="entry name" value="Alkaline phosphatase-like"/>
    <property type="match status" value="1"/>
</dbReference>
<keyword evidence="5" id="KW-0472">Membrane</keyword>
<dbReference type="GO" id="GO:0004065">
    <property type="term" value="F:arylsulfatase activity"/>
    <property type="evidence" value="ECO:0007669"/>
    <property type="project" value="TreeGrafter"/>
</dbReference>
<dbReference type="Gene3D" id="3.30.1120.10">
    <property type="match status" value="1"/>
</dbReference>
<reference evidence="8 9" key="1">
    <citation type="submission" date="2019-03" db="EMBL/GenBank/DDBJ databases">
        <title>Genomic Encyclopedia of Type Strains, Phase IV (KMG-IV): sequencing the most valuable type-strain genomes for metagenomic binning, comparative biology and taxonomic classification.</title>
        <authorList>
            <person name="Goeker M."/>
        </authorList>
    </citation>
    <scope>NUCLEOTIDE SEQUENCE [LARGE SCALE GENOMIC DNA]</scope>
    <source>
        <strain evidence="8 9">DSM 23344</strain>
    </source>
</reference>
<dbReference type="EMBL" id="SLWX01000024">
    <property type="protein sequence ID" value="TCO70999.1"/>
    <property type="molecule type" value="Genomic_DNA"/>
</dbReference>
<comment type="similarity">
    <text evidence="1">Belongs to the sulfatase family.</text>
</comment>
<evidence type="ECO:0000256" key="4">
    <source>
        <dbReference type="ARBA" id="ARBA00022837"/>
    </source>
</evidence>
<evidence type="ECO:0000256" key="2">
    <source>
        <dbReference type="ARBA" id="ARBA00022723"/>
    </source>
</evidence>
<feature type="domain" description="Sulfatase N-terminal" evidence="7">
    <location>
        <begin position="30"/>
        <end position="432"/>
    </location>
</feature>
<evidence type="ECO:0000313" key="9">
    <source>
        <dbReference type="Proteomes" id="UP000294980"/>
    </source>
</evidence>
<keyword evidence="9" id="KW-1185">Reference proteome</keyword>
<dbReference type="PANTHER" id="PTHR42693">
    <property type="entry name" value="ARYLSULFATASE FAMILY MEMBER"/>
    <property type="match status" value="1"/>
</dbReference>